<accession>A0A6J7X231</accession>
<dbReference type="CDD" id="cd08054">
    <property type="entry name" value="gp6"/>
    <property type="match status" value="1"/>
</dbReference>
<reference evidence="1" key="1">
    <citation type="submission" date="2020-05" db="EMBL/GenBank/DDBJ databases">
        <authorList>
            <person name="Chiriac C."/>
            <person name="Salcher M."/>
            <person name="Ghai R."/>
            <person name="Kavagutti S V."/>
        </authorList>
    </citation>
    <scope>NUCLEOTIDE SEQUENCE</scope>
</reference>
<sequence length="221" mass="24888">MADTLGQVPYGSTRNPFNYEKVEQIARDLTTNWLTLDEITQQLNLFGDESQDAYLEGLELAVRMHIEDYLGMSIFPTSYRVYYNVSSIYASPVCLDLPEVSYKDSFNSGGVVINKVAYYNGNSPSVLVTLTTNDYYYDVTGNKVILPNGTPSNISMNRTSPLVVEYTQNANFLQAYPVIKQAGLLLFTHLYNNRAETTLSKLQNIPYGVDALLRPYKPLVM</sequence>
<proteinExistence type="predicted"/>
<name>A0A6J7X231_9CAUD</name>
<organism evidence="1">
    <name type="scientific">uncultured Caudovirales phage</name>
    <dbReference type="NCBI Taxonomy" id="2100421"/>
    <lineage>
        <taxon>Viruses</taxon>
        <taxon>Duplodnaviria</taxon>
        <taxon>Heunggongvirae</taxon>
        <taxon>Uroviricota</taxon>
        <taxon>Caudoviricetes</taxon>
        <taxon>Peduoviridae</taxon>
        <taxon>Maltschvirus</taxon>
        <taxon>Maltschvirus maltsch</taxon>
    </lineage>
</organism>
<gene>
    <name evidence="1" type="ORF">UFOVP367_8</name>
</gene>
<dbReference type="Gene3D" id="1.10.3230.30">
    <property type="entry name" value="Phage gp6-like head-tail connector protein"/>
    <property type="match status" value="1"/>
</dbReference>
<dbReference type="EMBL" id="LR798310">
    <property type="protein sequence ID" value="CAB5222364.1"/>
    <property type="molecule type" value="Genomic_DNA"/>
</dbReference>
<protein>
    <submittedName>
        <fullName evidence="1">Gp6 domain containing protein</fullName>
    </submittedName>
</protein>
<evidence type="ECO:0000313" key="1">
    <source>
        <dbReference type="EMBL" id="CAB5222364.1"/>
    </source>
</evidence>